<dbReference type="AlphaFoldDB" id="A0A0L8FU44"/>
<keyword evidence="1" id="KW-1133">Transmembrane helix</keyword>
<organism evidence="2">
    <name type="scientific">Octopus bimaculoides</name>
    <name type="common">California two-spotted octopus</name>
    <dbReference type="NCBI Taxonomy" id="37653"/>
    <lineage>
        <taxon>Eukaryota</taxon>
        <taxon>Metazoa</taxon>
        <taxon>Spiralia</taxon>
        <taxon>Lophotrochozoa</taxon>
        <taxon>Mollusca</taxon>
        <taxon>Cephalopoda</taxon>
        <taxon>Coleoidea</taxon>
        <taxon>Octopodiformes</taxon>
        <taxon>Octopoda</taxon>
        <taxon>Incirrata</taxon>
        <taxon>Octopodidae</taxon>
        <taxon>Octopus</taxon>
    </lineage>
</organism>
<sequence length="82" mass="9092">MAGLIAKGLIFCIAVVACPTSCSIVVVCLTYNRTISELLFTSKPVSSIVMFIFLSVFNLLFYHNNVCYFLFSNDSVLSYFNG</sequence>
<keyword evidence="1" id="KW-0812">Transmembrane</keyword>
<accession>A0A0L8FU44</accession>
<evidence type="ECO:0000313" key="2">
    <source>
        <dbReference type="EMBL" id="KOF67955.1"/>
    </source>
</evidence>
<feature type="transmembrane region" description="Helical" evidence="1">
    <location>
        <begin position="44"/>
        <end position="62"/>
    </location>
</feature>
<feature type="transmembrane region" description="Helical" evidence="1">
    <location>
        <begin position="9"/>
        <end position="32"/>
    </location>
</feature>
<gene>
    <name evidence="2" type="ORF">OCBIM_22008538mg</name>
</gene>
<dbReference type="PROSITE" id="PS51257">
    <property type="entry name" value="PROKAR_LIPOPROTEIN"/>
    <property type="match status" value="1"/>
</dbReference>
<proteinExistence type="predicted"/>
<name>A0A0L8FU44_OCTBM</name>
<dbReference type="EMBL" id="KQ426670">
    <property type="protein sequence ID" value="KOF67955.1"/>
    <property type="molecule type" value="Genomic_DNA"/>
</dbReference>
<evidence type="ECO:0000256" key="1">
    <source>
        <dbReference type="SAM" id="Phobius"/>
    </source>
</evidence>
<keyword evidence="1" id="KW-0472">Membrane</keyword>
<protein>
    <submittedName>
        <fullName evidence="2">Uncharacterized protein</fullName>
    </submittedName>
</protein>
<reference evidence="2" key="1">
    <citation type="submission" date="2015-07" db="EMBL/GenBank/DDBJ databases">
        <title>MeaNS - Measles Nucleotide Surveillance Program.</title>
        <authorList>
            <person name="Tran T."/>
            <person name="Druce J."/>
        </authorList>
    </citation>
    <scope>NUCLEOTIDE SEQUENCE</scope>
    <source>
        <strain evidence="2">UCB-OBI-ISO-001</strain>
        <tissue evidence="2">Gonad</tissue>
    </source>
</reference>